<keyword evidence="7" id="KW-1185">Reference proteome</keyword>
<gene>
    <name evidence="6" type="ORF">BMF94_4877</name>
</gene>
<dbReference type="GO" id="GO:0006338">
    <property type="term" value="P:chromatin remodeling"/>
    <property type="evidence" value="ECO:0007669"/>
    <property type="project" value="InterPro"/>
</dbReference>
<proteinExistence type="predicted"/>
<organism evidence="6 7">
    <name type="scientific">Rhodotorula taiwanensis</name>
    <dbReference type="NCBI Taxonomy" id="741276"/>
    <lineage>
        <taxon>Eukaryota</taxon>
        <taxon>Fungi</taxon>
        <taxon>Dikarya</taxon>
        <taxon>Basidiomycota</taxon>
        <taxon>Pucciniomycotina</taxon>
        <taxon>Microbotryomycetes</taxon>
        <taxon>Sporidiobolales</taxon>
        <taxon>Sporidiobolaceae</taxon>
        <taxon>Rhodotorula</taxon>
    </lineage>
</organism>
<keyword evidence="4" id="KW-0539">Nucleus</keyword>
<comment type="subcellular location">
    <subcellularLocation>
        <location evidence="1">Nucleus</location>
    </subcellularLocation>
</comment>
<protein>
    <recommendedName>
        <fullName evidence="5">Vps72/YL1 C-terminal domain-containing protein</fullName>
    </recommendedName>
</protein>
<dbReference type="PANTHER" id="PTHR31200:SF1">
    <property type="entry name" value="INO80 COMPLEX SUBUNIT C"/>
    <property type="match status" value="1"/>
</dbReference>
<dbReference type="OrthoDB" id="49520at2759"/>
<name>A0A2S5B5T3_9BASI</name>
<dbReference type="AlphaFoldDB" id="A0A2S5B5T3"/>
<evidence type="ECO:0000256" key="4">
    <source>
        <dbReference type="ARBA" id="ARBA00023242"/>
    </source>
</evidence>
<keyword evidence="2" id="KW-0805">Transcription regulation</keyword>
<accession>A0A2S5B5T3</accession>
<keyword evidence="3" id="KW-0804">Transcription</keyword>
<feature type="domain" description="Vps72/YL1 C-terminal" evidence="5">
    <location>
        <begin position="159"/>
        <end position="188"/>
    </location>
</feature>
<evidence type="ECO:0000256" key="2">
    <source>
        <dbReference type="ARBA" id="ARBA00023015"/>
    </source>
</evidence>
<dbReference type="EMBL" id="PJQD01000058">
    <property type="protein sequence ID" value="POY72144.1"/>
    <property type="molecule type" value="Genomic_DNA"/>
</dbReference>
<evidence type="ECO:0000313" key="7">
    <source>
        <dbReference type="Proteomes" id="UP000237144"/>
    </source>
</evidence>
<dbReference type="Proteomes" id="UP000237144">
    <property type="component" value="Unassembled WGS sequence"/>
</dbReference>
<dbReference type="GO" id="GO:0031011">
    <property type="term" value="C:Ino80 complex"/>
    <property type="evidence" value="ECO:0007669"/>
    <property type="project" value="InterPro"/>
</dbReference>
<dbReference type="Pfam" id="PF08265">
    <property type="entry name" value="YL1_C"/>
    <property type="match status" value="1"/>
</dbReference>
<dbReference type="PANTHER" id="PTHR31200">
    <property type="entry name" value="INO80 COMPLEX SUBUNIT C"/>
    <property type="match status" value="1"/>
</dbReference>
<dbReference type="InterPro" id="IPR013272">
    <property type="entry name" value="Vps72/YL1_C"/>
</dbReference>
<comment type="caution">
    <text evidence="6">The sequence shown here is derived from an EMBL/GenBank/DDBJ whole genome shotgun (WGS) entry which is preliminary data.</text>
</comment>
<dbReference type="SMART" id="SM00993">
    <property type="entry name" value="YL1_C"/>
    <property type="match status" value="1"/>
</dbReference>
<evidence type="ECO:0000259" key="5">
    <source>
        <dbReference type="SMART" id="SM00993"/>
    </source>
</evidence>
<evidence type="ECO:0000256" key="1">
    <source>
        <dbReference type="ARBA" id="ARBA00004123"/>
    </source>
</evidence>
<sequence length="210" mass="23364">MQRSLSTSERASPSVSNAVMPAGWACYQHPLLLTDKLYTCPQYTADDFSFADAPRPFKNPNFQRNAATGKRTKTLKQVLALEKERVDGVLEASKAAGAVGSVSREVVSGESALRSFQWRMWRGSSRCIALADYWEKLTPFPLLAASTVEAPPSLMPQKRYCDVTGLEAKYQDPRSTLRYHNPEVYDVIKTFQPAVVQAYLAVRGQGVVLR</sequence>
<evidence type="ECO:0000313" key="6">
    <source>
        <dbReference type="EMBL" id="POY72144.1"/>
    </source>
</evidence>
<dbReference type="InterPro" id="IPR029525">
    <property type="entry name" value="INO80C/Ies6"/>
</dbReference>
<evidence type="ECO:0000256" key="3">
    <source>
        <dbReference type="ARBA" id="ARBA00023163"/>
    </source>
</evidence>
<dbReference type="STRING" id="741276.A0A2S5B5T3"/>
<reference evidence="6 7" key="1">
    <citation type="journal article" date="2018" name="Front. Microbiol.">
        <title>Prospects for Fungal Bioremediation of Acidic Radioactive Waste Sites: Characterization and Genome Sequence of Rhodotorula taiwanensis MD1149.</title>
        <authorList>
            <person name="Tkavc R."/>
            <person name="Matrosova V.Y."/>
            <person name="Grichenko O.E."/>
            <person name="Gostincar C."/>
            <person name="Volpe R.P."/>
            <person name="Klimenkova P."/>
            <person name="Gaidamakova E.K."/>
            <person name="Zhou C.E."/>
            <person name="Stewart B.J."/>
            <person name="Lyman M.G."/>
            <person name="Malfatti S.A."/>
            <person name="Rubinfeld B."/>
            <person name="Courtot M."/>
            <person name="Singh J."/>
            <person name="Dalgard C.L."/>
            <person name="Hamilton T."/>
            <person name="Frey K.G."/>
            <person name="Gunde-Cimerman N."/>
            <person name="Dugan L."/>
            <person name="Daly M.J."/>
        </authorList>
    </citation>
    <scope>NUCLEOTIDE SEQUENCE [LARGE SCALE GENOMIC DNA]</scope>
    <source>
        <strain evidence="6 7">MD1149</strain>
    </source>
</reference>